<evidence type="ECO:0000313" key="1">
    <source>
        <dbReference type="EMBL" id="MEY8246067.1"/>
    </source>
</evidence>
<sequence length="282" mass="31254">MKRTIIYIIVLIVAVLPAYPQEEAATLRPVTSAYTAEIGDARLANTYLTPLKYTGWSAAFNYERMQAMKFNPDKWVMRLAAGLTFDGTENPAKNADMWRLVGEFSWGMTHRWRIPCNITLAAGGSTGVDLGVLYNSRNGNNPVAVEAAWTVNLTGYAAWNTRIGRLPLTLRYQPTLPVAGVFFSPDYGELFYEISLGNRSGLVHCAWWGNYFRMENLVTADLHFGATCLRLGLRSNVLSTKVNNIVTRVVTTAAVIGISGEWMSLNPSRGIDSKARIISALY</sequence>
<protein>
    <submittedName>
        <fullName evidence="1">DUF3316 domain-containing protein</fullName>
    </submittedName>
</protein>
<accession>A0ABV4D273</accession>
<evidence type="ECO:0000313" key="2">
    <source>
        <dbReference type="Proteomes" id="UP001565200"/>
    </source>
</evidence>
<organism evidence="1 2">
    <name type="scientific">Heminiphilus faecis</name>
    <dbReference type="NCBI Taxonomy" id="2601703"/>
    <lineage>
        <taxon>Bacteria</taxon>
        <taxon>Pseudomonadati</taxon>
        <taxon>Bacteroidota</taxon>
        <taxon>Bacteroidia</taxon>
        <taxon>Bacteroidales</taxon>
        <taxon>Muribaculaceae</taxon>
        <taxon>Heminiphilus</taxon>
    </lineage>
</organism>
<gene>
    <name evidence="1" type="ORF">AAK873_10630</name>
</gene>
<name>A0ABV4D273_9BACT</name>
<dbReference type="Proteomes" id="UP001565200">
    <property type="component" value="Unassembled WGS sequence"/>
</dbReference>
<dbReference type="EMBL" id="JBCLPP010000031">
    <property type="protein sequence ID" value="MEY8246067.1"/>
    <property type="molecule type" value="Genomic_DNA"/>
</dbReference>
<proteinExistence type="predicted"/>
<reference evidence="1 2" key="1">
    <citation type="submission" date="2024-03" db="EMBL/GenBank/DDBJ databases">
        <title>Mouse gut bacterial collection (mGBC) of GemPharmatech.</title>
        <authorList>
            <person name="He Y."/>
            <person name="Dong L."/>
            <person name="Wu D."/>
            <person name="Gao X."/>
            <person name="Lin Z."/>
        </authorList>
    </citation>
    <scope>NUCLEOTIDE SEQUENCE [LARGE SCALE GENOMIC DNA]</scope>
    <source>
        <strain evidence="1 2">54-13</strain>
    </source>
</reference>
<comment type="caution">
    <text evidence="1">The sequence shown here is derived from an EMBL/GenBank/DDBJ whole genome shotgun (WGS) entry which is preliminary data.</text>
</comment>
<dbReference type="RefSeq" id="WP_369863637.1">
    <property type="nucleotide sequence ID" value="NZ_JBCLPP010000031.1"/>
</dbReference>
<keyword evidence="2" id="KW-1185">Reference proteome</keyword>